<evidence type="ECO:0000313" key="3">
    <source>
        <dbReference type="EMBL" id="ENZ80627.1"/>
    </source>
</evidence>
<dbReference type="PATRIC" id="fig|1292034.3.peg.3422"/>
<keyword evidence="2" id="KW-0732">Signal</keyword>
<organism evidence="3 4">
    <name type="scientific">Caulobacter vibrioides OR37</name>
    <dbReference type="NCBI Taxonomy" id="1292034"/>
    <lineage>
        <taxon>Bacteria</taxon>
        <taxon>Pseudomonadati</taxon>
        <taxon>Pseudomonadota</taxon>
        <taxon>Alphaproteobacteria</taxon>
        <taxon>Caulobacterales</taxon>
        <taxon>Caulobacteraceae</taxon>
        <taxon>Caulobacter</taxon>
    </lineage>
</organism>
<sequence precursor="true">MKRHGLLISAILAGALGTASSAAADTTDALLGKLLAKGILTQAEYDELMRRKAVDEPIASASARAPNADASSASAKPDGRADSFVRTTDSGVGFQAGPVTVKFSGSVNGFYVHDSGATAGPGSTVVGGLASLGPNTSSVRNGLLPGFLKVDVTSVQNGFDVGAHFGLYPGINSVSNIGGANSAGSPTALSTSGIDARQTYLTIGRKDLGELKIGRDIGLFGSEAILNDLSLLGVGTAAGNSAPSNTSIGRIGVGYIYTDFQPQITYTSPKFGGLQMAVGVFQPLTTAGASEANSSPGFQGKLTYAFGGQGFSGQLWANALTQKHDGVSGFGGYTGSAYDLGGKLTAGKATVIGYYYNGSGVGTTGLFILAATTDGRKRDSSGYYVQGAYKVTRKLSLGASHGESRLRAARGETFPTLVSKNSSTLFQSQYALTPWINLVGEYTKTRSEAQNGNSAESDTTALGAILFF</sequence>
<name>R0EHC5_CAUVI</name>
<protein>
    <submittedName>
        <fullName evidence="3">Uncharacterized protein</fullName>
    </submittedName>
</protein>
<feature type="chain" id="PRO_5004340561" evidence="2">
    <location>
        <begin position="25"/>
        <end position="468"/>
    </location>
</feature>
<comment type="caution">
    <text evidence="3">The sequence shown here is derived from an EMBL/GenBank/DDBJ whole genome shotgun (WGS) entry which is preliminary data.</text>
</comment>
<dbReference type="STRING" id="1292034.OR37_03449"/>
<dbReference type="Gene3D" id="2.40.160.10">
    <property type="entry name" value="Porin"/>
    <property type="match status" value="1"/>
</dbReference>
<dbReference type="SUPFAM" id="SSF56935">
    <property type="entry name" value="Porins"/>
    <property type="match status" value="1"/>
</dbReference>
<keyword evidence="4" id="KW-1185">Reference proteome</keyword>
<accession>R0EHC5</accession>
<evidence type="ECO:0000313" key="4">
    <source>
        <dbReference type="Proteomes" id="UP000013063"/>
    </source>
</evidence>
<dbReference type="OrthoDB" id="8735103at2"/>
<dbReference type="Proteomes" id="UP000013063">
    <property type="component" value="Unassembled WGS sequence"/>
</dbReference>
<feature type="region of interest" description="Disordered" evidence="1">
    <location>
        <begin position="60"/>
        <end position="82"/>
    </location>
</feature>
<gene>
    <name evidence="3" type="ORF">OR37_03449</name>
</gene>
<reference evidence="3 4" key="1">
    <citation type="journal article" date="2013" name="Genome Announc.">
        <title>Draft Genome Sequence for Caulobacter sp. Strain OR37, a Bacterium Tolerant to Heavy Metals.</title>
        <authorList>
            <person name="Utturkar S.M."/>
            <person name="Bollmann A."/>
            <person name="Brzoska R.M."/>
            <person name="Klingeman D.M."/>
            <person name="Epstein S.E."/>
            <person name="Palumbo A.V."/>
            <person name="Brown S.D."/>
        </authorList>
    </citation>
    <scope>NUCLEOTIDE SEQUENCE [LARGE SCALE GENOMIC DNA]</scope>
    <source>
        <strain evidence="3 4">OR37</strain>
    </source>
</reference>
<feature type="compositionally biased region" description="Low complexity" evidence="1">
    <location>
        <begin position="60"/>
        <end position="75"/>
    </location>
</feature>
<evidence type="ECO:0000256" key="1">
    <source>
        <dbReference type="SAM" id="MobiDB-lite"/>
    </source>
</evidence>
<proteinExistence type="predicted"/>
<dbReference type="RefSeq" id="WP_004622667.1">
    <property type="nucleotide sequence ID" value="NZ_APMP01000028.1"/>
</dbReference>
<feature type="signal peptide" evidence="2">
    <location>
        <begin position="1"/>
        <end position="24"/>
    </location>
</feature>
<dbReference type="InterPro" id="IPR023614">
    <property type="entry name" value="Porin_dom_sf"/>
</dbReference>
<dbReference type="eggNOG" id="COG3203">
    <property type="taxonomic scope" value="Bacteria"/>
</dbReference>
<evidence type="ECO:0000256" key="2">
    <source>
        <dbReference type="SAM" id="SignalP"/>
    </source>
</evidence>
<dbReference type="EMBL" id="APMP01000028">
    <property type="protein sequence ID" value="ENZ80627.1"/>
    <property type="molecule type" value="Genomic_DNA"/>
</dbReference>
<dbReference type="AlphaFoldDB" id="R0EHC5"/>